<feature type="domain" description="CMP/dCMP-type deaminase" evidence="13">
    <location>
        <begin position="2"/>
        <end position="128"/>
    </location>
</feature>
<evidence type="ECO:0000256" key="10">
    <source>
        <dbReference type="ARBA" id="ARBA00023002"/>
    </source>
</evidence>
<dbReference type="InterPro" id="IPR016192">
    <property type="entry name" value="APOBEC/CMP_deaminase_Zn-bd"/>
</dbReference>
<comment type="catalytic activity">
    <reaction evidence="12">
        <text>2,5-diamino-6-hydroxy-4-(5-phosphoribosylamino)-pyrimidine + H2O + H(+) = 5-amino-6-(5-phospho-D-ribosylamino)uracil + NH4(+)</text>
        <dbReference type="Rhea" id="RHEA:21868"/>
        <dbReference type="ChEBI" id="CHEBI:15377"/>
        <dbReference type="ChEBI" id="CHEBI:15378"/>
        <dbReference type="ChEBI" id="CHEBI:28938"/>
        <dbReference type="ChEBI" id="CHEBI:58453"/>
        <dbReference type="ChEBI" id="CHEBI:58614"/>
        <dbReference type="EC" id="3.5.4.26"/>
    </reaction>
</comment>
<reference evidence="14 15" key="1">
    <citation type="submission" date="2021-05" db="EMBL/GenBank/DDBJ databases">
        <title>Roseococcus sp. XZZS9, whole genome shotgun sequencing project.</title>
        <authorList>
            <person name="Zhao G."/>
            <person name="Shen L."/>
        </authorList>
    </citation>
    <scope>NUCLEOTIDE SEQUENCE [LARGE SCALE GENOMIC DNA]</scope>
    <source>
        <strain evidence="14 15">XZZS9</strain>
    </source>
</reference>
<comment type="pathway">
    <text evidence="2 12">Cofactor biosynthesis; riboflavin biosynthesis; 5-amino-6-(D-ribitylamino)uracil from GTP: step 2/4.</text>
</comment>
<dbReference type="Gene3D" id="3.40.430.10">
    <property type="entry name" value="Dihydrofolate Reductase, subunit A"/>
    <property type="match status" value="1"/>
</dbReference>
<dbReference type="PANTHER" id="PTHR38011:SF7">
    <property type="entry name" value="2,5-DIAMINO-6-RIBOSYLAMINO-4(3H)-PYRIMIDINONE 5'-PHOSPHATE REDUCTASE"/>
    <property type="match status" value="1"/>
</dbReference>
<comment type="similarity">
    <text evidence="5 12">In the C-terminal section; belongs to the HTP reductase family.</text>
</comment>
<evidence type="ECO:0000256" key="8">
    <source>
        <dbReference type="ARBA" id="ARBA00022833"/>
    </source>
</evidence>
<dbReference type="PROSITE" id="PS51747">
    <property type="entry name" value="CYT_DCMP_DEAMINASES_2"/>
    <property type="match status" value="1"/>
</dbReference>
<keyword evidence="11" id="KW-0511">Multifunctional enzyme</keyword>
<evidence type="ECO:0000256" key="11">
    <source>
        <dbReference type="ARBA" id="ARBA00023268"/>
    </source>
</evidence>
<evidence type="ECO:0000256" key="5">
    <source>
        <dbReference type="ARBA" id="ARBA00007417"/>
    </source>
</evidence>
<dbReference type="SUPFAM" id="SSF53927">
    <property type="entry name" value="Cytidine deaminase-like"/>
    <property type="match status" value="1"/>
</dbReference>
<dbReference type="EMBL" id="JAHCDA010000001">
    <property type="protein sequence ID" value="MBS7810837.1"/>
    <property type="molecule type" value="Genomic_DNA"/>
</dbReference>
<comment type="catalytic activity">
    <reaction evidence="12">
        <text>5-amino-6-(5-phospho-D-ribitylamino)uracil + NADP(+) = 5-amino-6-(5-phospho-D-ribosylamino)uracil + NADPH + H(+)</text>
        <dbReference type="Rhea" id="RHEA:17845"/>
        <dbReference type="ChEBI" id="CHEBI:15378"/>
        <dbReference type="ChEBI" id="CHEBI:57783"/>
        <dbReference type="ChEBI" id="CHEBI:58349"/>
        <dbReference type="ChEBI" id="CHEBI:58421"/>
        <dbReference type="ChEBI" id="CHEBI:58453"/>
        <dbReference type="EC" id="1.1.1.193"/>
    </reaction>
</comment>
<evidence type="ECO:0000256" key="3">
    <source>
        <dbReference type="ARBA" id="ARBA00004910"/>
    </source>
</evidence>
<evidence type="ECO:0000256" key="12">
    <source>
        <dbReference type="PIRNR" id="PIRNR006769"/>
    </source>
</evidence>
<keyword evidence="12 14" id="KW-0378">Hydrolase</keyword>
<dbReference type="InterPro" id="IPR016193">
    <property type="entry name" value="Cytidine_deaminase-like"/>
</dbReference>
<keyword evidence="6 12" id="KW-0686">Riboflavin biosynthesis</keyword>
<evidence type="ECO:0000259" key="13">
    <source>
        <dbReference type="PROSITE" id="PS51747"/>
    </source>
</evidence>
<dbReference type="InterPro" id="IPR002125">
    <property type="entry name" value="CMP_dCMP_dom"/>
</dbReference>
<dbReference type="InterPro" id="IPR024072">
    <property type="entry name" value="DHFR-like_dom_sf"/>
</dbReference>
<comment type="cofactor">
    <cofactor evidence="12">
        <name>Zn(2+)</name>
        <dbReference type="ChEBI" id="CHEBI:29105"/>
    </cofactor>
    <text evidence="12">Binds 1 zinc ion.</text>
</comment>
<sequence>MSGDRAHMRAALQVAARGLGNTWPNPSVGCVLVKDGIVIGRGWTQPGGRPHAEVEALTRAEALSPGSARGATAYVTLEPCSHFGRTPPCCDALIRAGVARVVVALRDPDRRVDGRGFARLRDAGIAVEEGLMGEEAAALNAGFIRRVTQGLPLVTLKLASTLDGRIATASGESRWITGEGARRAVHALRARHDAVMVGSGTAVADDPELDCRIPGMDPVPMLRVVADARLRLPLTARLVTQARAQPTWVLTGAGHRPAVLAPYITAGVEVVTIRRASGGGLQPRAMLQALGARGVTRVMVEGGAHLAAALLKAGLVDRLVWFHAPAMLGAEGLESLGGLGIGPLSAMPRFRLLDSRRLGADIMSEYAKD</sequence>
<dbReference type="PIRSF" id="PIRSF006769">
    <property type="entry name" value="RibD"/>
    <property type="match status" value="1"/>
</dbReference>
<keyword evidence="8 12" id="KW-0862">Zinc</keyword>
<proteinExistence type="inferred from homology"/>
<evidence type="ECO:0000256" key="7">
    <source>
        <dbReference type="ARBA" id="ARBA00022723"/>
    </source>
</evidence>
<dbReference type="Gene3D" id="3.40.140.10">
    <property type="entry name" value="Cytidine Deaminase, domain 2"/>
    <property type="match status" value="1"/>
</dbReference>
<evidence type="ECO:0000313" key="15">
    <source>
        <dbReference type="Proteomes" id="UP000766336"/>
    </source>
</evidence>
<dbReference type="PANTHER" id="PTHR38011">
    <property type="entry name" value="DIHYDROFOLATE REDUCTASE FAMILY PROTEIN (AFU_ORTHOLOGUE AFUA_8G06820)"/>
    <property type="match status" value="1"/>
</dbReference>
<dbReference type="InterPro" id="IPR002734">
    <property type="entry name" value="RibDG_C"/>
</dbReference>
<comment type="function">
    <text evidence="1 12">Converts 2,5-diamino-6-(ribosylamino)-4(3h)-pyrimidinone 5'-phosphate into 5-amino-6-(ribosylamino)-2,4(1h,3h)-pyrimidinedione 5'-phosphate.</text>
</comment>
<keyword evidence="7 12" id="KW-0479">Metal-binding</keyword>
<dbReference type="GO" id="GO:0008835">
    <property type="term" value="F:diaminohydroxyphosphoribosylaminopyrimidine deaminase activity"/>
    <property type="evidence" value="ECO:0007669"/>
    <property type="project" value="UniProtKB-EC"/>
</dbReference>
<dbReference type="RefSeq" id="WP_213669432.1">
    <property type="nucleotide sequence ID" value="NZ_JAHCDA010000001.1"/>
</dbReference>
<gene>
    <name evidence="14" type="primary">ribD</name>
    <name evidence="14" type="ORF">KHU32_07795</name>
</gene>
<comment type="similarity">
    <text evidence="4 12">In the N-terminal section; belongs to the cytidine and deoxycytidylate deaminase family.</text>
</comment>
<dbReference type="Pfam" id="PF00383">
    <property type="entry name" value="dCMP_cyt_deam_1"/>
    <property type="match status" value="1"/>
</dbReference>
<dbReference type="EC" id="3.5.4.26" evidence="12"/>
<dbReference type="EC" id="1.1.1.193" evidence="12"/>
<dbReference type="PROSITE" id="PS00903">
    <property type="entry name" value="CYT_DCMP_DEAMINASES_1"/>
    <property type="match status" value="1"/>
</dbReference>
<dbReference type="Pfam" id="PF01872">
    <property type="entry name" value="RibD_C"/>
    <property type="match status" value="1"/>
</dbReference>
<keyword evidence="15" id="KW-1185">Reference proteome</keyword>
<name>A0ABS5QAV9_9PROT</name>
<evidence type="ECO:0000256" key="2">
    <source>
        <dbReference type="ARBA" id="ARBA00004882"/>
    </source>
</evidence>
<dbReference type="NCBIfam" id="TIGR00326">
    <property type="entry name" value="eubact_ribD"/>
    <property type="match status" value="1"/>
</dbReference>
<comment type="pathway">
    <text evidence="3 12">Cofactor biosynthesis; riboflavin biosynthesis; 5-amino-6-(D-ribitylamino)uracil from GTP: step 3/4.</text>
</comment>
<dbReference type="InterPro" id="IPR011549">
    <property type="entry name" value="RibD_C"/>
</dbReference>
<accession>A0ABS5QAV9</accession>
<evidence type="ECO:0000256" key="1">
    <source>
        <dbReference type="ARBA" id="ARBA00002151"/>
    </source>
</evidence>
<dbReference type="NCBIfam" id="TIGR00227">
    <property type="entry name" value="ribD_Cterm"/>
    <property type="match status" value="1"/>
</dbReference>
<comment type="caution">
    <text evidence="14">The sequence shown here is derived from an EMBL/GenBank/DDBJ whole genome shotgun (WGS) entry which is preliminary data.</text>
</comment>
<protein>
    <recommendedName>
        <fullName evidence="12">Riboflavin biosynthesis protein RibD</fullName>
    </recommendedName>
    <domain>
        <recommendedName>
            <fullName evidence="12">Diaminohydroxyphosphoribosylaminopyrimidine deaminase</fullName>
            <shortName evidence="12">DRAP deaminase</shortName>
            <ecNumber evidence="12">3.5.4.26</ecNumber>
        </recommendedName>
        <alternativeName>
            <fullName evidence="12">Riboflavin-specific deaminase</fullName>
        </alternativeName>
    </domain>
    <domain>
        <recommendedName>
            <fullName evidence="12">5-amino-6-(5-phosphoribosylamino)uracil reductase</fullName>
            <ecNumber evidence="12">1.1.1.193</ecNumber>
        </recommendedName>
        <alternativeName>
            <fullName evidence="12">HTP reductase</fullName>
        </alternativeName>
    </domain>
</protein>
<evidence type="ECO:0000313" key="14">
    <source>
        <dbReference type="EMBL" id="MBS7810837.1"/>
    </source>
</evidence>
<organism evidence="14 15">
    <name type="scientific">Roseococcus pinisoli</name>
    <dbReference type="NCBI Taxonomy" id="2835040"/>
    <lineage>
        <taxon>Bacteria</taxon>
        <taxon>Pseudomonadati</taxon>
        <taxon>Pseudomonadota</taxon>
        <taxon>Alphaproteobacteria</taxon>
        <taxon>Acetobacterales</taxon>
        <taxon>Roseomonadaceae</taxon>
        <taxon>Roseococcus</taxon>
    </lineage>
</organism>
<dbReference type="InterPro" id="IPR004794">
    <property type="entry name" value="Eubact_RibD"/>
</dbReference>
<evidence type="ECO:0000256" key="6">
    <source>
        <dbReference type="ARBA" id="ARBA00022619"/>
    </source>
</evidence>
<dbReference type="InterPro" id="IPR050765">
    <property type="entry name" value="Riboflavin_Biosynth_HTPR"/>
</dbReference>
<dbReference type="CDD" id="cd01284">
    <property type="entry name" value="Riboflavin_deaminase-reductase"/>
    <property type="match status" value="1"/>
</dbReference>
<evidence type="ECO:0000256" key="4">
    <source>
        <dbReference type="ARBA" id="ARBA00005259"/>
    </source>
</evidence>
<keyword evidence="9 12" id="KW-0521">NADP</keyword>
<evidence type="ECO:0000256" key="9">
    <source>
        <dbReference type="ARBA" id="ARBA00022857"/>
    </source>
</evidence>
<dbReference type="SUPFAM" id="SSF53597">
    <property type="entry name" value="Dihydrofolate reductase-like"/>
    <property type="match status" value="1"/>
</dbReference>
<dbReference type="GO" id="GO:0008703">
    <property type="term" value="F:5-amino-6-(5-phosphoribosylamino)uracil reductase activity"/>
    <property type="evidence" value="ECO:0007669"/>
    <property type="project" value="UniProtKB-EC"/>
</dbReference>
<dbReference type="Proteomes" id="UP000766336">
    <property type="component" value="Unassembled WGS sequence"/>
</dbReference>
<keyword evidence="10 12" id="KW-0560">Oxidoreductase</keyword>